<dbReference type="Pfam" id="PF19882">
    <property type="entry name" value="DUF6355"/>
    <property type="match status" value="1"/>
</dbReference>
<dbReference type="Proteomes" id="UP001589693">
    <property type="component" value="Unassembled WGS sequence"/>
</dbReference>
<dbReference type="RefSeq" id="WP_377858547.1">
    <property type="nucleotide sequence ID" value="NZ_JBHLZU010000024.1"/>
</dbReference>
<evidence type="ECO:0000313" key="2">
    <source>
        <dbReference type="EMBL" id="MFB9907773.1"/>
    </source>
</evidence>
<dbReference type="InterPro" id="IPR045935">
    <property type="entry name" value="DUF6355"/>
</dbReference>
<comment type="caution">
    <text evidence="2">The sequence shown here is derived from an EMBL/GenBank/DDBJ whole genome shotgun (WGS) entry which is preliminary data.</text>
</comment>
<keyword evidence="3" id="KW-1185">Reference proteome</keyword>
<evidence type="ECO:0000256" key="1">
    <source>
        <dbReference type="SAM" id="SignalP"/>
    </source>
</evidence>
<sequence>MRARSRVALSLAVVAATTGLATPAASAGGDVAVAATCGFYKTVDAQYYNHCGPTNVRIHVDIVFASDGVWCVAPGVTRLGPKPTVRDAWYVGLC</sequence>
<protein>
    <submittedName>
        <fullName evidence="2">DUF6355 family natural product biosynthesis protein</fullName>
    </submittedName>
</protein>
<dbReference type="EMBL" id="JBHLZU010000024">
    <property type="protein sequence ID" value="MFB9907773.1"/>
    <property type="molecule type" value="Genomic_DNA"/>
</dbReference>
<feature type="signal peptide" evidence="1">
    <location>
        <begin position="1"/>
        <end position="27"/>
    </location>
</feature>
<reference evidence="2 3" key="1">
    <citation type="submission" date="2024-09" db="EMBL/GenBank/DDBJ databases">
        <authorList>
            <person name="Sun Q."/>
            <person name="Mori K."/>
        </authorList>
    </citation>
    <scope>NUCLEOTIDE SEQUENCE [LARGE SCALE GENOMIC DNA]</scope>
    <source>
        <strain evidence="2 3">TBRC 7907</strain>
    </source>
</reference>
<organism evidence="2 3">
    <name type="scientific">Allokutzneria oryzae</name>
    <dbReference type="NCBI Taxonomy" id="1378989"/>
    <lineage>
        <taxon>Bacteria</taxon>
        <taxon>Bacillati</taxon>
        <taxon>Actinomycetota</taxon>
        <taxon>Actinomycetes</taxon>
        <taxon>Pseudonocardiales</taxon>
        <taxon>Pseudonocardiaceae</taxon>
        <taxon>Allokutzneria</taxon>
    </lineage>
</organism>
<evidence type="ECO:0000313" key="3">
    <source>
        <dbReference type="Proteomes" id="UP001589693"/>
    </source>
</evidence>
<feature type="chain" id="PRO_5046594364" evidence="1">
    <location>
        <begin position="28"/>
        <end position="94"/>
    </location>
</feature>
<gene>
    <name evidence="2" type="ORF">ACFFQA_27880</name>
</gene>
<proteinExistence type="predicted"/>
<keyword evidence="1" id="KW-0732">Signal</keyword>
<accession>A0ABV6A3T2</accession>
<name>A0ABV6A3T2_9PSEU</name>